<evidence type="ECO:0000313" key="2">
    <source>
        <dbReference type="EMBL" id="UUX49992.1"/>
    </source>
</evidence>
<dbReference type="Pfam" id="PF04993">
    <property type="entry name" value="TfoX_N"/>
    <property type="match status" value="1"/>
</dbReference>
<evidence type="ECO:0000259" key="1">
    <source>
        <dbReference type="Pfam" id="PF04993"/>
    </source>
</evidence>
<protein>
    <submittedName>
        <fullName evidence="2">TfoX/Sxy family protein</fullName>
    </submittedName>
</protein>
<dbReference type="InterPro" id="IPR047525">
    <property type="entry name" value="TfoX-like"/>
</dbReference>
<dbReference type="InterPro" id="IPR007076">
    <property type="entry name" value="TfoX_N"/>
</dbReference>
<evidence type="ECO:0000313" key="3">
    <source>
        <dbReference type="Proteomes" id="UP001060336"/>
    </source>
</evidence>
<accession>A0A9J7ARK1</accession>
<dbReference type="RefSeq" id="WP_257768940.1">
    <property type="nucleotide sequence ID" value="NZ_CP102480.1"/>
</dbReference>
<dbReference type="KEGG" id="naci:NUH88_21710"/>
<keyword evidence="3" id="KW-1185">Reference proteome</keyword>
<organism evidence="2 3">
    <name type="scientific">Nisaea acidiphila</name>
    <dbReference type="NCBI Taxonomy" id="1862145"/>
    <lineage>
        <taxon>Bacteria</taxon>
        <taxon>Pseudomonadati</taxon>
        <taxon>Pseudomonadota</taxon>
        <taxon>Alphaproteobacteria</taxon>
        <taxon>Rhodospirillales</taxon>
        <taxon>Thalassobaculaceae</taxon>
        <taxon>Nisaea</taxon>
    </lineage>
</organism>
<feature type="domain" description="TfoX N-terminal" evidence="1">
    <location>
        <begin position="13"/>
        <end position="106"/>
    </location>
</feature>
<dbReference type="Gene3D" id="3.30.1460.30">
    <property type="entry name" value="YgaC/TfoX-N like chaperone"/>
    <property type="match status" value="1"/>
</dbReference>
<proteinExistence type="predicted"/>
<dbReference type="EMBL" id="CP102480">
    <property type="protein sequence ID" value="UUX49992.1"/>
    <property type="molecule type" value="Genomic_DNA"/>
</dbReference>
<reference evidence="2" key="1">
    <citation type="submission" date="2022-08" db="EMBL/GenBank/DDBJ databases">
        <title>Nisaea acidiphila sp. nov., isolated from a marine algal debris and emended description of the genus Nisaea Urios et al. 2008.</title>
        <authorList>
            <person name="Kwon K."/>
        </authorList>
    </citation>
    <scope>NUCLEOTIDE SEQUENCE</scope>
    <source>
        <strain evidence="2">MEBiC11861</strain>
    </source>
</reference>
<dbReference type="PANTHER" id="PTHR36121">
    <property type="entry name" value="PROTEIN SXY"/>
    <property type="match status" value="1"/>
</dbReference>
<sequence>MATSSELADYITEMLEPLGDIRAHRMFGGYGIKYGEVNFALLLDDLPYFRVDESSRPGYESRGSEPFRYQRKGKTATLVNYWEVPAEILDDPEIFRDWARTAIDAAFKAHKPKRKKAPAS</sequence>
<dbReference type="AlphaFoldDB" id="A0A9J7ARK1"/>
<dbReference type="Proteomes" id="UP001060336">
    <property type="component" value="Chromosome"/>
</dbReference>
<name>A0A9J7ARK1_9PROT</name>
<dbReference type="PANTHER" id="PTHR36121:SF1">
    <property type="entry name" value="PROTEIN SXY"/>
    <property type="match status" value="1"/>
</dbReference>
<gene>
    <name evidence="2" type="ORF">NUH88_21710</name>
</gene>
<dbReference type="SUPFAM" id="SSF159894">
    <property type="entry name" value="YgaC/TfoX-N like"/>
    <property type="match status" value="1"/>
</dbReference>